<proteinExistence type="predicted"/>
<sequence length="346" mass="39643">MPPKSRRDWSQPPKRVNEPGKRRMELIPSVSRSSGLDKDGDALRNHKVQEEYRDFIHTKLNSYWERFPYGGTAQDTKQRDEVQGNILILFRKLREGLLSAKRTDSFALEVYETSLYLSIIFNSPVQTTSIIPHLLPAMYQALPNSTPVITILLSSLHFLASGYPSQSRYFDHLHSLPTFFFLESHPAASWLRDLSWTLRSHTYSNLEKLTTREACAHILEIPEHTKGNDGELPPQKYSYPVNLVLEALCTLVDTLREKARETNWLVLRTAYREVSLPKPCDTDPAPTRDWLCRSLTLCSVSRVSSPKTVDDVALLDTWIESRRAQGDVRPKEGVEGRWIVVKPKLS</sequence>
<accession>A0ACB8TYI8</accession>
<evidence type="ECO:0000313" key="2">
    <source>
        <dbReference type="Proteomes" id="UP001055072"/>
    </source>
</evidence>
<protein>
    <submittedName>
        <fullName evidence="1">Uncharacterized protein</fullName>
    </submittedName>
</protein>
<evidence type="ECO:0000313" key="1">
    <source>
        <dbReference type="EMBL" id="KAI0087046.1"/>
    </source>
</evidence>
<gene>
    <name evidence="1" type="ORF">BDY19DRAFT_894022</name>
</gene>
<keyword evidence="2" id="KW-1185">Reference proteome</keyword>
<organism evidence="1 2">
    <name type="scientific">Irpex rosettiformis</name>
    <dbReference type="NCBI Taxonomy" id="378272"/>
    <lineage>
        <taxon>Eukaryota</taxon>
        <taxon>Fungi</taxon>
        <taxon>Dikarya</taxon>
        <taxon>Basidiomycota</taxon>
        <taxon>Agaricomycotina</taxon>
        <taxon>Agaricomycetes</taxon>
        <taxon>Polyporales</taxon>
        <taxon>Irpicaceae</taxon>
        <taxon>Irpex</taxon>
    </lineage>
</organism>
<name>A0ACB8TYI8_9APHY</name>
<reference evidence="1" key="1">
    <citation type="journal article" date="2021" name="Environ. Microbiol.">
        <title>Gene family expansions and transcriptome signatures uncover fungal adaptations to wood decay.</title>
        <authorList>
            <person name="Hage H."/>
            <person name="Miyauchi S."/>
            <person name="Viragh M."/>
            <person name="Drula E."/>
            <person name="Min B."/>
            <person name="Chaduli D."/>
            <person name="Navarro D."/>
            <person name="Favel A."/>
            <person name="Norest M."/>
            <person name="Lesage-Meessen L."/>
            <person name="Balint B."/>
            <person name="Merenyi Z."/>
            <person name="de Eugenio L."/>
            <person name="Morin E."/>
            <person name="Martinez A.T."/>
            <person name="Baldrian P."/>
            <person name="Stursova M."/>
            <person name="Martinez M.J."/>
            <person name="Novotny C."/>
            <person name="Magnuson J.K."/>
            <person name="Spatafora J.W."/>
            <person name="Maurice S."/>
            <person name="Pangilinan J."/>
            <person name="Andreopoulos W."/>
            <person name="LaButti K."/>
            <person name="Hundley H."/>
            <person name="Na H."/>
            <person name="Kuo A."/>
            <person name="Barry K."/>
            <person name="Lipzen A."/>
            <person name="Henrissat B."/>
            <person name="Riley R."/>
            <person name="Ahrendt S."/>
            <person name="Nagy L.G."/>
            <person name="Grigoriev I.V."/>
            <person name="Martin F."/>
            <person name="Rosso M.N."/>
        </authorList>
    </citation>
    <scope>NUCLEOTIDE SEQUENCE</scope>
    <source>
        <strain evidence="1">CBS 384.51</strain>
    </source>
</reference>
<dbReference type="EMBL" id="MU274920">
    <property type="protein sequence ID" value="KAI0087046.1"/>
    <property type="molecule type" value="Genomic_DNA"/>
</dbReference>
<dbReference type="Proteomes" id="UP001055072">
    <property type="component" value="Unassembled WGS sequence"/>
</dbReference>
<comment type="caution">
    <text evidence="1">The sequence shown here is derived from an EMBL/GenBank/DDBJ whole genome shotgun (WGS) entry which is preliminary data.</text>
</comment>